<dbReference type="PROSITE" id="PS50878">
    <property type="entry name" value="RT_POL"/>
    <property type="match status" value="1"/>
</dbReference>
<keyword evidence="3" id="KW-1185">Reference proteome</keyword>
<dbReference type="InterPro" id="IPR043502">
    <property type="entry name" value="DNA/RNA_pol_sf"/>
</dbReference>
<dbReference type="Pfam" id="PF00078">
    <property type="entry name" value="RVT_1"/>
    <property type="match status" value="1"/>
</dbReference>
<evidence type="ECO:0000313" key="2">
    <source>
        <dbReference type="EMBL" id="KAK6191142.1"/>
    </source>
</evidence>
<evidence type="ECO:0000313" key="3">
    <source>
        <dbReference type="Proteomes" id="UP001347796"/>
    </source>
</evidence>
<evidence type="ECO:0000259" key="1">
    <source>
        <dbReference type="PROSITE" id="PS50878"/>
    </source>
</evidence>
<feature type="domain" description="Reverse transcriptase" evidence="1">
    <location>
        <begin position="1"/>
        <end position="225"/>
    </location>
</feature>
<dbReference type="CDD" id="cd01650">
    <property type="entry name" value="RT_nLTR_like"/>
    <property type="match status" value="1"/>
</dbReference>
<dbReference type="PRINTS" id="PR01345">
    <property type="entry name" value="CERVTRCPTASE"/>
</dbReference>
<comment type="caution">
    <text evidence="2">The sequence shown here is derived from an EMBL/GenBank/DDBJ whole genome shotgun (WGS) entry which is preliminary data.</text>
</comment>
<proteinExistence type="predicted"/>
<dbReference type="PANTHER" id="PTHR33332">
    <property type="entry name" value="REVERSE TRANSCRIPTASE DOMAIN-CONTAINING PROTEIN"/>
    <property type="match status" value="1"/>
</dbReference>
<name>A0AAN8K9G4_PATCE</name>
<dbReference type="Proteomes" id="UP001347796">
    <property type="component" value="Unassembled WGS sequence"/>
</dbReference>
<protein>
    <recommendedName>
        <fullName evidence="1">Reverse transcriptase domain-containing protein</fullName>
    </recommendedName>
</protein>
<dbReference type="InterPro" id="IPR000477">
    <property type="entry name" value="RT_dom"/>
</dbReference>
<accession>A0AAN8K9G4</accession>
<organism evidence="2 3">
    <name type="scientific">Patella caerulea</name>
    <name type="common">Rayed Mediterranean limpet</name>
    <dbReference type="NCBI Taxonomy" id="87958"/>
    <lineage>
        <taxon>Eukaryota</taxon>
        <taxon>Metazoa</taxon>
        <taxon>Spiralia</taxon>
        <taxon>Lophotrochozoa</taxon>
        <taxon>Mollusca</taxon>
        <taxon>Gastropoda</taxon>
        <taxon>Patellogastropoda</taxon>
        <taxon>Patelloidea</taxon>
        <taxon>Patellidae</taxon>
        <taxon>Patella</taxon>
    </lineage>
</organism>
<dbReference type="SUPFAM" id="SSF56672">
    <property type="entry name" value="DNA/RNA polymerases"/>
    <property type="match status" value="1"/>
</dbReference>
<dbReference type="AlphaFoldDB" id="A0AAN8K9G4"/>
<reference evidence="2 3" key="1">
    <citation type="submission" date="2024-01" db="EMBL/GenBank/DDBJ databases">
        <title>The genome of the rayed Mediterranean limpet Patella caerulea (Linnaeus, 1758).</title>
        <authorList>
            <person name="Anh-Thu Weber A."/>
            <person name="Halstead-Nussloch G."/>
        </authorList>
    </citation>
    <scope>NUCLEOTIDE SEQUENCE [LARGE SCALE GENOMIC DNA]</scope>
    <source>
        <strain evidence="2">AATW-2023a</strain>
        <tissue evidence="2">Whole specimen</tissue>
    </source>
</reference>
<gene>
    <name evidence="2" type="ORF">SNE40_002883</name>
</gene>
<sequence length="367" mass="42634">MESIIRDAINKYLEANDLLSNEQYGFRVGRTTTLQLIEMLDFITEAIDNHETIDVIYLDFQKAFDKVPHQRLLTKLKAIGIGGKVFNWIANFLNERKQRVTINNQASSWYSVESGVPQGSVLGPILFLIYINDIPEAVNSLIKLFADDTKLYGISSTSVHSDMIQEDLNDLMAWTEEWQLQLNTDKCKSIHYGHNNPKRQYLMDKEGTQLELHQDSKEKDLGITFQDNLKFDQHIANNVKKANRLLGMIRRTFTKLDRNIFLQLYKSLIRPHLEYAVSVWHPFLKKEIIQIENVQRRASKLVLGLQNHSYSERLISLGLPSLEYRRKRYDAIQVYRILSGKDMIVNKDLLKLNKPTVRLMSPAEIPK</sequence>
<dbReference type="EMBL" id="JAZGQO010000002">
    <property type="protein sequence ID" value="KAK6191142.1"/>
    <property type="molecule type" value="Genomic_DNA"/>
</dbReference>